<evidence type="ECO:0000313" key="7">
    <source>
        <dbReference type="Proteomes" id="UP000605970"/>
    </source>
</evidence>
<evidence type="ECO:0000256" key="3">
    <source>
        <dbReference type="ARBA" id="ARBA00022989"/>
    </source>
</evidence>
<sequence length="343" mass="40375">MACNYQTTFINITSLSLIIEQSLLSPAYAVVLRVSLVLLFVILLLILELIRQFLKRRIAIHKNLLLLFTNIVILYFIHITAQFITMFRYCLILLYYKDPCELLTPFWLAATLVGSFYLYTVCYPFLHFCIMLERLRATLFLHRYENEGRKLVVVMIIFLWVSAICYTTFIILVAYADPTMSVEGALLLTNKNNLIVSVYVNIITCLIVIFTAYCDWKITKLNGQIHQINRDRSGYNLSLNFQLNENILAMRLILPMDIAYATIYLLYNIIASLLRSYKEDLSIANYVFYYNTTNMLQYLYTALTLIVYIRFIRFIRENQRRTIGLTQVEHAKIYFKELEKQWG</sequence>
<dbReference type="EMBL" id="JABEBT010000115">
    <property type="protein sequence ID" value="KAF7631199.1"/>
    <property type="molecule type" value="Genomic_DNA"/>
</dbReference>
<feature type="transmembrane region" description="Helical" evidence="5">
    <location>
        <begin position="106"/>
        <end position="130"/>
    </location>
</feature>
<evidence type="ECO:0000256" key="2">
    <source>
        <dbReference type="ARBA" id="ARBA00022692"/>
    </source>
</evidence>
<keyword evidence="4 5" id="KW-0472">Membrane</keyword>
<evidence type="ECO:0000256" key="5">
    <source>
        <dbReference type="SAM" id="Phobius"/>
    </source>
</evidence>
<comment type="subcellular location">
    <subcellularLocation>
        <location evidence="1">Membrane</location>
        <topology evidence="1">Multi-pass membrane protein</topology>
    </subcellularLocation>
</comment>
<dbReference type="PANTHER" id="PTHR31357:SF18">
    <property type="entry name" value="SERPENTINE RECEPTOR, CLASS T"/>
    <property type="match status" value="1"/>
</dbReference>
<gene>
    <name evidence="6" type="ORF">Mgra_00008573</name>
</gene>
<dbReference type="InterPro" id="IPR019408">
    <property type="entry name" value="7TM_GPCR_serpentine_rcpt_Srab"/>
</dbReference>
<keyword evidence="3 5" id="KW-1133">Transmembrane helix</keyword>
<protein>
    <recommendedName>
        <fullName evidence="8">G_PROTEIN_RECEP_F1_2 domain-containing protein</fullName>
    </recommendedName>
</protein>
<dbReference type="PANTHER" id="PTHR31357">
    <property type="entry name" value="SERPENTINE RECEPTOR CLASS ALPHA-10"/>
    <property type="match status" value="1"/>
</dbReference>
<dbReference type="OrthoDB" id="5820030at2759"/>
<reference evidence="6" key="1">
    <citation type="journal article" date="2020" name="Ecol. Evol.">
        <title>Genome structure and content of the rice root-knot nematode (Meloidogyne graminicola).</title>
        <authorList>
            <person name="Phan N.T."/>
            <person name="Danchin E.G.J."/>
            <person name="Klopp C."/>
            <person name="Perfus-Barbeoch L."/>
            <person name="Kozlowski D.K."/>
            <person name="Koutsovoulos G.D."/>
            <person name="Lopez-Roques C."/>
            <person name="Bouchez O."/>
            <person name="Zahm M."/>
            <person name="Besnard G."/>
            <person name="Bellafiore S."/>
        </authorList>
    </citation>
    <scope>NUCLEOTIDE SEQUENCE</scope>
    <source>
        <strain evidence="6">VN-18</strain>
    </source>
</reference>
<keyword evidence="7" id="KW-1185">Reference proteome</keyword>
<name>A0A8S9ZFC9_9BILA</name>
<dbReference type="GO" id="GO:0016020">
    <property type="term" value="C:membrane"/>
    <property type="evidence" value="ECO:0007669"/>
    <property type="project" value="UniProtKB-SubCell"/>
</dbReference>
<feature type="transmembrane region" description="Helical" evidence="5">
    <location>
        <begin position="151"/>
        <end position="174"/>
    </location>
</feature>
<evidence type="ECO:0000256" key="4">
    <source>
        <dbReference type="ARBA" id="ARBA00023136"/>
    </source>
</evidence>
<dbReference type="GO" id="GO:0004984">
    <property type="term" value="F:olfactory receptor activity"/>
    <property type="evidence" value="ECO:0007669"/>
    <property type="project" value="TreeGrafter"/>
</dbReference>
<evidence type="ECO:0000313" key="6">
    <source>
        <dbReference type="EMBL" id="KAF7631199.1"/>
    </source>
</evidence>
<organism evidence="6 7">
    <name type="scientific">Meloidogyne graminicola</name>
    <dbReference type="NCBI Taxonomy" id="189291"/>
    <lineage>
        <taxon>Eukaryota</taxon>
        <taxon>Metazoa</taxon>
        <taxon>Ecdysozoa</taxon>
        <taxon>Nematoda</taxon>
        <taxon>Chromadorea</taxon>
        <taxon>Rhabditida</taxon>
        <taxon>Tylenchina</taxon>
        <taxon>Tylenchomorpha</taxon>
        <taxon>Tylenchoidea</taxon>
        <taxon>Meloidogynidae</taxon>
        <taxon>Meloidogyninae</taxon>
        <taxon>Meloidogyne</taxon>
    </lineage>
</organism>
<dbReference type="InterPro" id="IPR051080">
    <property type="entry name" value="Nematode_rcpt-like_serp_alpha"/>
</dbReference>
<comment type="caution">
    <text evidence="6">The sequence shown here is derived from an EMBL/GenBank/DDBJ whole genome shotgun (WGS) entry which is preliminary data.</text>
</comment>
<feature type="transmembrane region" description="Helical" evidence="5">
    <location>
        <begin position="258"/>
        <end position="277"/>
    </location>
</feature>
<dbReference type="Pfam" id="PF10292">
    <property type="entry name" value="7TM_GPCR_Srab"/>
    <property type="match status" value="1"/>
</dbReference>
<dbReference type="Proteomes" id="UP000605970">
    <property type="component" value="Unassembled WGS sequence"/>
</dbReference>
<proteinExistence type="predicted"/>
<feature type="transmembrane region" description="Helical" evidence="5">
    <location>
        <begin position="297"/>
        <end position="315"/>
    </location>
</feature>
<evidence type="ECO:0000256" key="1">
    <source>
        <dbReference type="ARBA" id="ARBA00004141"/>
    </source>
</evidence>
<dbReference type="AlphaFoldDB" id="A0A8S9ZFC9"/>
<keyword evidence="2 5" id="KW-0812">Transmembrane</keyword>
<feature type="transmembrane region" description="Helical" evidence="5">
    <location>
        <begin position="194"/>
        <end position="214"/>
    </location>
</feature>
<feature type="transmembrane region" description="Helical" evidence="5">
    <location>
        <begin position="71"/>
        <end position="94"/>
    </location>
</feature>
<evidence type="ECO:0008006" key="8">
    <source>
        <dbReference type="Google" id="ProtNLM"/>
    </source>
</evidence>
<feature type="transmembrane region" description="Helical" evidence="5">
    <location>
        <begin position="27"/>
        <end position="50"/>
    </location>
</feature>
<accession>A0A8S9ZFC9</accession>